<protein>
    <submittedName>
        <fullName evidence="3">PilZ domain-containing protein</fullName>
    </submittedName>
</protein>
<dbReference type="EMBL" id="CP060780">
    <property type="protein sequence ID" value="QNP42976.1"/>
    <property type="molecule type" value="Genomic_DNA"/>
</dbReference>
<feature type="domain" description="PilZ" evidence="2">
    <location>
        <begin position="12"/>
        <end position="97"/>
    </location>
</feature>
<feature type="compositionally biased region" description="Basic and acidic residues" evidence="1">
    <location>
        <begin position="247"/>
        <end position="263"/>
    </location>
</feature>
<organism evidence="3 4">
    <name type="scientific">Sphingomonas daechungensis</name>
    <dbReference type="NCBI Taxonomy" id="1176646"/>
    <lineage>
        <taxon>Bacteria</taxon>
        <taxon>Pseudomonadati</taxon>
        <taxon>Pseudomonadota</taxon>
        <taxon>Alphaproteobacteria</taxon>
        <taxon>Sphingomonadales</taxon>
        <taxon>Sphingomonadaceae</taxon>
        <taxon>Sphingomonas</taxon>
    </lineage>
</organism>
<dbReference type="SUPFAM" id="SSF141371">
    <property type="entry name" value="PilZ domain-like"/>
    <property type="match status" value="1"/>
</dbReference>
<proteinExistence type="predicted"/>
<feature type="region of interest" description="Disordered" evidence="1">
    <location>
        <begin position="242"/>
        <end position="271"/>
    </location>
</feature>
<evidence type="ECO:0000256" key="1">
    <source>
        <dbReference type="SAM" id="MobiDB-lite"/>
    </source>
</evidence>
<evidence type="ECO:0000313" key="3">
    <source>
        <dbReference type="EMBL" id="QNP42976.1"/>
    </source>
</evidence>
<dbReference type="InterPro" id="IPR009875">
    <property type="entry name" value="PilZ_domain"/>
</dbReference>
<evidence type="ECO:0000259" key="2">
    <source>
        <dbReference type="Pfam" id="PF07238"/>
    </source>
</evidence>
<sequence>MSIFGKSFGGGRRAAPRTDAPLIAVITTLTESHSVLVVDVSSTGARLSGQLLPKMGADLVVTIAEVRAFGTVAWSEHGECGVTFDVPLSNGDVERLKLRVSTARGLPLKSGPRSTIGSWVADAEIPASALIWRARRGRSRRGCRRRQWSRWACRRRAAALRGIPAGDCPPVPEFEVRIDPSSPDRPASRCARCGAVAKQQRAVVDPDRASCLVRRDAAHRLAGHAPGQPGIQLRLRFRRSLRPIGRRRPDQHDCAKRQQDSAHRRSPSQFR</sequence>
<dbReference type="Proteomes" id="UP000516134">
    <property type="component" value="Chromosome"/>
</dbReference>
<gene>
    <name evidence="3" type="ORF">H9L15_13400</name>
</gene>
<name>A0ABX6T0D6_9SPHN</name>
<dbReference type="Pfam" id="PF07238">
    <property type="entry name" value="PilZ"/>
    <property type="match status" value="1"/>
</dbReference>
<accession>A0ABX6T0D6</accession>
<reference evidence="3 4" key="1">
    <citation type="submission" date="2020-08" db="EMBL/GenBank/DDBJ databases">
        <title>Genome sequence of Sphingomonas daechungensis KACC 18115T.</title>
        <authorList>
            <person name="Hyun D.-W."/>
            <person name="Bae J.-W."/>
        </authorList>
    </citation>
    <scope>NUCLEOTIDE SEQUENCE [LARGE SCALE GENOMIC DNA]</scope>
    <source>
        <strain evidence="3 4">KACC 18115</strain>
    </source>
</reference>
<evidence type="ECO:0000313" key="4">
    <source>
        <dbReference type="Proteomes" id="UP000516134"/>
    </source>
</evidence>
<keyword evidence="4" id="KW-1185">Reference proteome</keyword>